<gene>
    <name evidence="1" type="ORF">S03H2_55654</name>
</gene>
<proteinExistence type="predicted"/>
<accession>X1JKQ6</accession>
<comment type="caution">
    <text evidence="1">The sequence shown here is derived from an EMBL/GenBank/DDBJ whole genome shotgun (WGS) entry which is preliminary data.</text>
</comment>
<feature type="non-terminal residue" evidence="1">
    <location>
        <position position="1"/>
    </location>
</feature>
<organism evidence="1">
    <name type="scientific">marine sediment metagenome</name>
    <dbReference type="NCBI Taxonomy" id="412755"/>
    <lineage>
        <taxon>unclassified sequences</taxon>
        <taxon>metagenomes</taxon>
        <taxon>ecological metagenomes</taxon>
    </lineage>
</organism>
<sequence length="86" mass="9347">KLSWDIESLGDARKLVSEATKTQTFRMWGTGTPDGYYSWVVANEKDIGTVSSCIAYKITAQAGGTNIEAYVVNIEGSVVPASWKIN</sequence>
<evidence type="ECO:0000313" key="1">
    <source>
        <dbReference type="EMBL" id="GAH82035.1"/>
    </source>
</evidence>
<reference evidence="1" key="1">
    <citation type="journal article" date="2014" name="Front. Microbiol.">
        <title>High frequency of phylogenetically diverse reductive dehalogenase-homologous genes in deep subseafloor sedimentary metagenomes.</title>
        <authorList>
            <person name="Kawai M."/>
            <person name="Futagami T."/>
            <person name="Toyoda A."/>
            <person name="Takaki Y."/>
            <person name="Nishi S."/>
            <person name="Hori S."/>
            <person name="Arai W."/>
            <person name="Tsubouchi T."/>
            <person name="Morono Y."/>
            <person name="Uchiyama I."/>
            <person name="Ito T."/>
            <person name="Fujiyama A."/>
            <person name="Inagaki F."/>
            <person name="Takami H."/>
        </authorList>
    </citation>
    <scope>NUCLEOTIDE SEQUENCE</scope>
    <source>
        <strain evidence="1">Expedition CK06-06</strain>
    </source>
</reference>
<dbReference type="AlphaFoldDB" id="X1JKQ6"/>
<dbReference type="EMBL" id="BARU01035570">
    <property type="protein sequence ID" value="GAH82035.1"/>
    <property type="molecule type" value="Genomic_DNA"/>
</dbReference>
<name>X1JKQ6_9ZZZZ</name>
<protein>
    <submittedName>
        <fullName evidence="1">Uncharacterized protein</fullName>
    </submittedName>
</protein>